<dbReference type="RefSeq" id="WP_179445309.1">
    <property type="nucleotide sequence ID" value="NZ_JACBZS010000001.1"/>
</dbReference>
<evidence type="ECO:0000259" key="15">
    <source>
        <dbReference type="Pfam" id="PF01488"/>
    </source>
</evidence>
<dbReference type="InterPro" id="IPR036453">
    <property type="entry name" value="GluRdtase_dimer_dom_sf"/>
</dbReference>
<evidence type="ECO:0000256" key="3">
    <source>
        <dbReference type="ARBA" id="ARBA00012970"/>
    </source>
</evidence>
<dbReference type="AlphaFoldDB" id="A0A7Z0ILC5"/>
<gene>
    <name evidence="8" type="primary">hemA</name>
    <name evidence="17" type="ORF">GGQ54_002054</name>
</gene>
<comment type="caution">
    <text evidence="17">The sequence shown here is derived from an EMBL/GenBank/DDBJ whole genome shotgun (WGS) entry which is preliminary data.</text>
</comment>
<dbReference type="SUPFAM" id="SSF69742">
    <property type="entry name" value="Glutamyl tRNA-reductase catalytic, N-terminal domain"/>
    <property type="match status" value="1"/>
</dbReference>
<dbReference type="NCBIfam" id="NF000744">
    <property type="entry name" value="PRK00045.1-3"/>
    <property type="match status" value="1"/>
</dbReference>
<name>A0A7Z0ILC5_9ACTN</name>
<sequence>MSVLVLSASHHTASVELLSALTLDAPARGKLATEVYASEFVDEVLVLSTCNRTEIYAAVSKFHGGLEEVTTALATVSGVPLHRLQDACAVSYDERAVQHAFSVASGMASMVRGEQQILGQVRAALTESQQAGTVGTALNALFQQALRVGKRVQHETSAGSAGRSLITAALDRVPTVAGRRVLIVGAGAMASLAARTAYARGAEIGLVNRTRSKAENLAESVAGKVFALSELRTAVAEADVLISCTGGRDPLLRPDDLAGSAVRHAIDLGLPADIDPAVAQLPGVELINLESLAHGGFDTASDAELADAERLVADEVSDFLAARHAAAVTPTVVALRTMAGEILDTELARLDARTRGLGETERAEVAQAMRRVVEKLLHQPTVRVRQLATDTAEMDYAGALRELFALDADAVRAVSDAEPPPR</sequence>
<evidence type="ECO:0000256" key="11">
    <source>
        <dbReference type="PIRSR" id="PIRSR000445-3"/>
    </source>
</evidence>
<feature type="binding site" evidence="8 10">
    <location>
        <position position="109"/>
    </location>
    <ligand>
        <name>substrate</name>
    </ligand>
</feature>
<comment type="domain">
    <text evidence="8">Possesses an unusual extended V-shaped dimeric structure with each monomer consisting of three distinct domains arranged along a curved 'spinal' alpha-helix. The N-terminal catalytic domain specifically recognizes the glutamate moiety of the substrate. The second domain is the NADPH-binding domain, and the third C-terminal domain is responsible for dimerization.</text>
</comment>
<feature type="domain" description="Glutamyl-tRNA reductase N-terminal" evidence="16">
    <location>
        <begin position="7"/>
        <end position="156"/>
    </location>
</feature>
<feature type="binding site" evidence="8 10">
    <location>
        <begin position="114"/>
        <end position="116"/>
    </location>
    <ligand>
        <name>substrate</name>
    </ligand>
</feature>
<reference evidence="17 18" key="1">
    <citation type="submission" date="2020-07" db="EMBL/GenBank/DDBJ databases">
        <title>Sequencing the genomes of 1000 actinobacteria strains.</title>
        <authorList>
            <person name="Klenk H.-P."/>
        </authorList>
    </citation>
    <scope>NUCLEOTIDE SEQUENCE [LARGE SCALE GENOMIC DNA]</scope>
    <source>
        <strain evidence="17 18">DSM 103164</strain>
    </source>
</reference>
<evidence type="ECO:0000256" key="12">
    <source>
        <dbReference type="PIRSR" id="PIRSR000445-4"/>
    </source>
</evidence>
<dbReference type="PIRSF" id="PIRSF000445">
    <property type="entry name" value="4pyrrol_synth_GluRdtase"/>
    <property type="match status" value="1"/>
</dbReference>
<dbReference type="Proteomes" id="UP000527616">
    <property type="component" value="Unassembled WGS sequence"/>
</dbReference>
<comment type="subunit">
    <text evidence="8">Homodimer.</text>
</comment>
<accession>A0A7Z0ILC5</accession>
<dbReference type="SUPFAM" id="SSF69075">
    <property type="entry name" value="Glutamyl tRNA-reductase dimerization domain"/>
    <property type="match status" value="1"/>
</dbReference>
<dbReference type="SUPFAM" id="SSF51735">
    <property type="entry name" value="NAD(P)-binding Rossmann-fold domains"/>
    <property type="match status" value="1"/>
</dbReference>
<evidence type="ECO:0000256" key="5">
    <source>
        <dbReference type="ARBA" id="ARBA00023002"/>
    </source>
</evidence>
<dbReference type="PANTHER" id="PTHR43013">
    <property type="entry name" value="GLUTAMYL-TRNA REDUCTASE"/>
    <property type="match status" value="1"/>
</dbReference>
<evidence type="ECO:0000313" key="18">
    <source>
        <dbReference type="Proteomes" id="UP000527616"/>
    </source>
</evidence>
<protein>
    <recommendedName>
        <fullName evidence="3 8">Glutamyl-tRNA reductase</fullName>
        <shortName evidence="8">GluTR</shortName>
        <ecNumber evidence="3 8">1.2.1.70</ecNumber>
    </recommendedName>
</protein>
<evidence type="ECO:0000256" key="6">
    <source>
        <dbReference type="ARBA" id="ARBA00023244"/>
    </source>
</evidence>
<evidence type="ECO:0000256" key="9">
    <source>
        <dbReference type="PIRSR" id="PIRSR000445-1"/>
    </source>
</evidence>
<evidence type="ECO:0000256" key="8">
    <source>
        <dbReference type="HAMAP-Rule" id="MF_00087"/>
    </source>
</evidence>
<feature type="site" description="Important for activity" evidence="8 12">
    <location>
        <position position="99"/>
    </location>
</feature>
<feature type="domain" description="Tetrapyrrole biosynthesis glutamyl-tRNA reductase dimerisation" evidence="14">
    <location>
        <begin position="308"/>
        <end position="406"/>
    </location>
</feature>
<keyword evidence="4 8" id="KW-0521">NADP</keyword>
<dbReference type="Pfam" id="PF00745">
    <property type="entry name" value="GlutR_dimer"/>
    <property type="match status" value="1"/>
</dbReference>
<dbReference type="Gene3D" id="3.40.50.720">
    <property type="entry name" value="NAD(P)-binding Rossmann-like Domain"/>
    <property type="match status" value="1"/>
</dbReference>
<keyword evidence="18" id="KW-1185">Reference proteome</keyword>
<dbReference type="HAMAP" id="MF_00087">
    <property type="entry name" value="Glu_tRNA_reductase"/>
    <property type="match status" value="1"/>
</dbReference>
<feature type="binding site" evidence="8 11">
    <location>
        <begin position="185"/>
        <end position="190"/>
    </location>
    <ligand>
        <name>NADP(+)</name>
        <dbReference type="ChEBI" id="CHEBI:58349"/>
    </ligand>
</feature>
<dbReference type="Pfam" id="PF05201">
    <property type="entry name" value="GlutR_N"/>
    <property type="match status" value="1"/>
</dbReference>
<dbReference type="GO" id="GO:0008883">
    <property type="term" value="F:glutamyl-tRNA reductase activity"/>
    <property type="evidence" value="ECO:0007669"/>
    <property type="project" value="UniProtKB-UniRule"/>
</dbReference>
<dbReference type="InterPro" id="IPR015896">
    <property type="entry name" value="4pyrrol_synth_GluRdtase_dimer"/>
</dbReference>
<dbReference type="PANTHER" id="PTHR43013:SF1">
    <property type="entry name" value="GLUTAMYL-TRNA REDUCTASE"/>
    <property type="match status" value="1"/>
</dbReference>
<evidence type="ECO:0000256" key="13">
    <source>
        <dbReference type="RuleBase" id="RU000584"/>
    </source>
</evidence>
<dbReference type="GO" id="GO:0019353">
    <property type="term" value="P:protoporphyrinogen IX biosynthetic process from glutamate"/>
    <property type="evidence" value="ECO:0007669"/>
    <property type="project" value="TreeGrafter"/>
</dbReference>
<evidence type="ECO:0000256" key="7">
    <source>
        <dbReference type="ARBA" id="ARBA00047464"/>
    </source>
</evidence>
<organism evidence="17 18">
    <name type="scientific">Naumannella cuiyingiana</name>
    <dbReference type="NCBI Taxonomy" id="1347891"/>
    <lineage>
        <taxon>Bacteria</taxon>
        <taxon>Bacillati</taxon>
        <taxon>Actinomycetota</taxon>
        <taxon>Actinomycetes</taxon>
        <taxon>Propionibacteriales</taxon>
        <taxon>Propionibacteriaceae</taxon>
        <taxon>Naumannella</taxon>
    </lineage>
</organism>
<keyword evidence="6 8" id="KW-0627">Porphyrin biosynthesis</keyword>
<evidence type="ECO:0000256" key="10">
    <source>
        <dbReference type="PIRSR" id="PIRSR000445-2"/>
    </source>
</evidence>
<dbReference type="InterPro" id="IPR036343">
    <property type="entry name" value="GluRdtase_N_sf"/>
</dbReference>
<evidence type="ECO:0000313" key="17">
    <source>
        <dbReference type="EMBL" id="NYI71494.1"/>
    </source>
</evidence>
<dbReference type="NCBIfam" id="TIGR01035">
    <property type="entry name" value="hemA"/>
    <property type="match status" value="1"/>
</dbReference>
<proteinExistence type="inferred from homology"/>
<evidence type="ECO:0000259" key="14">
    <source>
        <dbReference type="Pfam" id="PF00745"/>
    </source>
</evidence>
<feature type="active site" description="Nucleophile" evidence="8 9">
    <location>
        <position position="50"/>
    </location>
</feature>
<dbReference type="FunFam" id="3.30.460.30:FF:000001">
    <property type="entry name" value="Glutamyl-tRNA reductase"/>
    <property type="match status" value="1"/>
</dbReference>
<comment type="pathway">
    <text evidence="1 8 13">Porphyrin-containing compound metabolism; protoporphyrin-IX biosynthesis; 5-aminolevulinate from L-glutamyl-tRNA(Glu): step 1/2.</text>
</comment>
<dbReference type="Gene3D" id="3.30.460.30">
    <property type="entry name" value="Glutamyl-tRNA reductase, N-terminal domain"/>
    <property type="match status" value="1"/>
</dbReference>
<keyword evidence="5 8" id="KW-0560">Oxidoreductase</keyword>
<dbReference type="InterPro" id="IPR015895">
    <property type="entry name" value="4pyrrol_synth_GluRdtase_N"/>
</dbReference>
<evidence type="ECO:0000256" key="1">
    <source>
        <dbReference type="ARBA" id="ARBA00005059"/>
    </source>
</evidence>
<comment type="similarity">
    <text evidence="2 8 13">Belongs to the glutamyl-tRNA reductase family.</text>
</comment>
<dbReference type="GO" id="GO:0050661">
    <property type="term" value="F:NADP binding"/>
    <property type="evidence" value="ECO:0007669"/>
    <property type="project" value="InterPro"/>
</dbReference>
<feature type="domain" description="Quinate/shikimate 5-dehydrogenase/glutamyl-tRNA reductase" evidence="15">
    <location>
        <begin position="169"/>
        <end position="293"/>
    </location>
</feature>
<dbReference type="InterPro" id="IPR006151">
    <property type="entry name" value="Shikm_DH/Glu-tRNA_Rdtase"/>
</dbReference>
<dbReference type="EMBL" id="JACBZS010000001">
    <property type="protein sequence ID" value="NYI71494.1"/>
    <property type="molecule type" value="Genomic_DNA"/>
</dbReference>
<comment type="catalytic activity">
    <reaction evidence="7 8 13">
        <text>(S)-4-amino-5-oxopentanoate + tRNA(Glu) + NADP(+) = L-glutamyl-tRNA(Glu) + NADPH + H(+)</text>
        <dbReference type="Rhea" id="RHEA:12344"/>
        <dbReference type="Rhea" id="RHEA-COMP:9663"/>
        <dbReference type="Rhea" id="RHEA-COMP:9680"/>
        <dbReference type="ChEBI" id="CHEBI:15378"/>
        <dbReference type="ChEBI" id="CHEBI:57501"/>
        <dbReference type="ChEBI" id="CHEBI:57783"/>
        <dbReference type="ChEBI" id="CHEBI:58349"/>
        <dbReference type="ChEBI" id="CHEBI:78442"/>
        <dbReference type="ChEBI" id="CHEBI:78520"/>
        <dbReference type="EC" id="1.2.1.70"/>
    </reaction>
</comment>
<dbReference type="EC" id="1.2.1.70" evidence="3 8"/>
<dbReference type="InterPro" id="IPR000343">
    <property type="entry name" value="4pyrrol_synth_GluRdtase"/>
</dbReference>
<evidence type="ECO:0000259" key="16">
    <source>
        <dbReference type="Pfam" id="PF05201"/>
    </source>
</evidence>
<dbReference type="InterPro" id="IPR036291">
    <property type="entry name" value="NAD(P)-bd_dom_sf"/>
</dbReference>
<comment type="function">
    <text evidence="8">Catalyzes the NADPH-dependent reduction of glutamyl-tRNA(Glu) to glutamate 1-semialdehyde (GSA).</text>
</comment>
<evidence type="ECO:0000256" key="4">
    <source>
        <dbReference type="ARBA" id="ARBA00022857"/>
    </source>
</evidence>
<dbReference type="Pfam" id="PF01488">
    <property type="entry name" value="Shikimate_DH"/>
    <property type="match status" value="1"/>
</dbReference>
<feature type="binding site" evidence="8 10">
    <location>
        <position position="120"/>
    </location>
    <ligand>
        <name>substrate</name>
    </ligand>
</feature>
<feature type="binding site" evidence="8 10">
    <location>
        <begin position="49"/>
        <end position="52"/>
    </location>
    <ligand>
        <name>substrate</name>
    </ligand>
</feature>
<comment type="miscellaneous">
    <text evidence="8">During catalysis, the active site Cys acts as a nucleophile attacking the alpha-carbonyl group of tRNA-bound glutamate with the formation of a thioester intermediate between enzyme and glutamate, and the concomitant release of tRNA(Glu). The thioester intermediate is finally reduced by direct hydride transfer from NADPH, to form the product GSA.</text>
</comment>
<evidence type="ECO:0000256" key="2">
    <source>
        <dbReference type="ARBA" id="ARBA00005916"/>
    </source>
</evidence>
<dbReference type="UniPathway" id="UPA00251">
    <property type="reaction ID" value="UER00316"/>
</dbReference>